<feature type="domain" description="FAD dependent oxidoreductase" evidence="6">
    <location>
        <begin position="5"/>
        <end position="352"/>
    </location>
</feature>
<reference evidence="7" key="1">
    <citation type="submission" date="2023-01" db="EMBL/GenBank/DDBJ databases">
        <title>Whole genome sequence of Paucibacter sp. S2-9 isolated from pond sediment.</title>
        <authorList>
            <person name="Jung J.Y."/>
        </authorList>
    </citation>
    <scope>NUCLEOTIDE SEQUENCE</scope>
    <source>
        <strain evidence="7">S2-9</strain>
    </source>
</reference>
<protein>
    <submittedName>
        <fullName evidence="7">FAD-dependent oxidoreductase</fullName>
    </submittedName>
</protein>
<evidence type="ECO:0000256" key="2">
    <source>
        <dbReference type="ARBA" id="ARBA00007330"/>
    </source>
</evidence>
<dbReference type="PANTHER" id="PTHR13847">
    <property type="entry name" value="SARCOSINE DEHYDROGENASE-RELATED"/>
    <property type="match status" value="1"/>
</dbReference>
<evidence type="ECO:0000256" key="3">
    <source>
        <dbReference type="ARBA" id="ARBA00022630"/>
    </source>
</evidence>
<keyword evidence="4" id="KW-0274">FAD</keyword>
<dbReference type="GO" id="GO:0005737">
    <property type="term" value="C:cytoplasm"/>
    <property type="evidence" value="ECO:0007669"/>
    <property type="project" value="TreeGrafter"/>
</dbReference>
<sequence>MRSADVLIVGGGIVGAACAREYARQGLSVAVVERAALGGGATAASMGHLLVVDAEDGGDASEFQLSQRSLRLWQDWLDESPAHAELAEHERCGTLWIAADAEELALAERKCAWLTARGLPAELLDAAALARLEPQLRPGLAGALRVAGDARVYPPKVAAAWLQQAKVQLIRGEVTAIDGASLRLADGRTLWGAMVVLCAGLASQRFLPPGCLLPKKGQLAITQRAPAAVSHQLVELGYIKKAHLAHEDTVSFNVQPRPGGQLLIGSSRQVGRSDAPLDLAMLRRMLQCAAGYLPGLPELSLLRCWSGIRPASADGQPLIGAHPELARVWLATGHEGLGITTSLASAELLADLSLGRAPALSPAPYAPARFVA</sequence>
<keyword evidence="3" id="KW-0285">Flavoprotein</keyword>
<dbReference type="PANTHER" id="PTHR13847:SF287">
    <property type="entry name" value="FAD-DEPENDENT OXIDOREDUCTASE DOMAIN-CONTAINING PROTEIN 1"/>
    <property type="match status" value="1"/>
</dbReference>
<dbReference type="RefSeq" id="WP_285235140.1">
    <property type="nucleotide sequence ID" value="NZ_CP116346.1"/>
</dbReference>
<evidence type="ECO:0000256" key="5">
    <source>
        <dbReference type="ARBA" id="ARBA00023002"/>
    </source>
</evidence>
<dbReference type="PROSITE" id="PS51257">
    <property type="entry name" value="PROKAR_LIPOPROTEIN"/>
    <property type="match status" value="1"/>
</dbReference>
<organism evidence="7 8">
    <name type="scientific">Paucibacter sediminis</name>
    <dbReference type="NCBI Taxonomy" id="3019553"/>
    <lineage>
        <taxon>Bacteria</taxon>
        <taxon>Pseudomonadati</taxon>
        <taxon>Pseudomonadota</taxon>
        <taxon>Betaproteobacteria</taxon>
        <taxon>Burkholderiales</taxon>
        <taxon>Sphaerotilaceae</taxon>
        <taxon>Roseateles</taxon>
    </lineage>
</organism>
<dbReference type="GO" id="GO:0006072">
    <property type="term" value="P:glycerol-3-phosphate metabolic process"/>
    <property type="evidence" value="ECO:0007669"/>
    <property type="project" value="InterPro"/>
</dbReference>
<dbReference type="KEGG" id="pais:PFX98_10475"/>
<dbReference type="InterPro" id="IPR036188">
    <property type="entry name" value="FAD/NAD-bd_sf"/>
</dbReference>
<evidence type="ECO:0000313" key="7">
    <source>
        <dbReference type="EMBL" id="WIT14022.1"/>
    </source>
</evidence>
<evidence type="ECO:0000256" key="4">
    <source>
        <dbReference type="ARBA" id="ARBA00022827"/>
    </source>
</evidence>
<dbReference type="Gene3D" id="3.50.50.60">
    <property type="entry name" value="FAD/NAD(P)-binding domain"/>
    <property type="match status" value="1"/>
</dbReference>
<proteinExistence type="inferred from homology"/>
<comment type="cofactor">
    <cofactor evidence="1">
        <name>FAD</name>
        <dbReference type="ChEBI" id="CHEBI:57692"/>
    </cofactor>
</comment>
<evidence type="ECO:0000313" key="8">
    <source>
        <dbReference type="Proteomes" id="UP001177769"/>
    </source>
</evidence>
<dbReference type="EMBL" id="CP116346">
    <property type="protein sequence ID" value="WIT14022.1"/>
    <property type="molecule type" value="Genomic_DNA"/>
</dbReference>
<keyword evidence="5" id="KW-0560">Oxidoreductase</keyword>
<evidence type="ECO:0000259" key="6">
    <source>
        <dbReference type="Pfam" id="PF01266"/>
    </source>
</evidence>
<dbReference type="AlphaFoldDB" id="A0AA95NFC9"/>
<comment type="similarity">
    <text evidence="2">Belongs to the FAD-dependent glycerol-3-phosphate dehydrogenase family.</text>
</comment>
<accession>A0AA95NFC9</accession>
<dbReference type="SUPFAM" id="SSF54373">
    <property type="entry name" value="FAD-linked reductases, C-terminal domain"/>
    <property type="match status" value="1"/>
</dbReference>
<name>A0AA95NFC9_9BURK</name>
<dbReference type="Gene3D" id="3.30.9.10">
    <property type="entry name" value="D-Amino Acid Oxidase, subunit A, domain 2"/>
    <property type="match status" value="1"/>
</dbReference>
<evidence type="ECO:0000256" key="1">
    <source>
        <dbReference type="ARBA" id="ARBA00001974"/>
    </source>
</evidence>
<dbReference type="GO" id="GO:0004368">
    <property type="term" value="F:glycerol-3-phosphate dehydrogenase (quinone) activity"/>
    <property type="evidence" value="ECO:0007669"/>
    <property type="project" value="InterPro"/>
</dbReference>
<dbReference type="Pfam" id="PF01266">
    <property type="entry name" value="DAO"/>
    <property type="match status" value="1"/>
</dbReference>
<dbReference type="PRINTS" id="PR01001">
    <property type="entry name" value="FADG3PDH"/>
</dbReference>
<dbReference type="InterPro" id="IPR006076">
    <property type="entry name" value="FAD-dep_OxRdtase"/>
</dbReference>
<keyword evidence="8" id="KW-1185">Reference proteome</keyword>
<dbReference type="SUPFAM" id="SSF51905">
    <property type="entry name" value="FAD/NAD(P)-binding domain"/>
    <property type="match status" value="1"/>
</dbReference>
<dbReference type="InterPro" id="IPR000447">
    <property type="entry name" value="G3P_DH_FAD-dep"/>
</dbReference>
<dbReference type="Proteomes" id="UP001177769">
    <property type="component" value="Chromosome"/>
</dbReference>
<gene>
    <name evidence="7" type="ORF">PFX98_10475</name>
</gene>